<name>A0A9P4XNZ1_9HYPO</name>
<evidence type="ECO:0000256" key="4">
    <source>
        <dbReference type="ARBA" id="ARBA00022989"/>
    </source>
</evidence>
<dbReference type="GO" id="GO:0016020">
    <property type="term" value="C:membrane"/>
    <property type="evidence" value="ECO:0007669"/>
    <property type="project" value="UniProtKB-SubCell"/>
</dbReference>
<evidence type="ECO:0000256" key="1">
    <source>
        <dbReference type="ARBA" id="ARBA00004141"/>
    </source>
</evidence>
<evidence type="ECO:0000256" key="2">
    <source>
        <dbReference type="ARBA" id="ARBA00007262"/>
    </source>
</evidence>
<evidence type="ECO:0000256" key="5">
    <source>
        <dbReference type="ARBA" id="ARBA00023136"/>
    </source>
</evidence>
<comment type="subcellular location">
    <subcellularLocation>
        <location evidence="1">Membrane</location>
        <topology evidence="1">Multi-pass membrane protein</topology>
    </subcellularLocation>
</comment>
<proteinExistence type="inferred from homology"/>
<evidence type="ECO:0000313" key="6">
    <source>
        <dbReference type="EMBL" id="KAF3075834.1"/>
    </source>
</evidence>
<comment type="similarity">
    <text evidence="2">Belongs to the IFI6/IFI27 family.</text>
</comment>
<keyword evidence="4" id="KW-1133">Transmembrane helix</keyword>
<accession>A0A9P4XNZ1</accession>
<dbReference type="PANTHER" id="PTHR16932">
    <property type="entry name" value="INTERFERON ALPHA-INDUCIBLE PROTEIN 27"/>
    <property type="match status" value="1"/>
</dbReference>
<protein>
    <submittedName>
        <fullName evidence="6">Uncharacterized protein</fullName>
    </submittedName>
</protein>
<dbReference type="AlphaFoldDB" id="A0A9P4XNZ1"/>
<dbReference type="EMBL" id="QLNT01000003">
    <property type="protein sequence ID" value="KAF3075834.1"/>
    <property type="molecule type" value="Genomic_DNA"/>
</dbReference>
<sequence length="125" mass="12318">MTPQDCIQHFVTEHPIEAAKLLGGITVTAAPVAVAVPLFGALGFGAVGVAGGSLAATIQASIGPVAAKSLFAILQSAGAGGMGMAAVKTAILAAGGAMTAGPVQTLLQCLSSNDTATRRWKVSFR</sequence>
<keyword evidence="3" id="KW-0812">Transmembrane</keyword>
<dbReference type="InterPro" id="IPR038213">
    <property type="entry name" value="IFI6/IFI27-like_sf"/>
</dbReference>
<evidence type="ECO:0000256" key="3">
    <source>
        <dbReference type="ARBA" id="ARBA00022692"/>
    </source>
</evidence>
<organism evidence="6 7">
    <name type="scientific">Trichoderma lentiforme</name>
    <dbReference type="NCBI Taxonomy" id="1567552"/>
    <lineage>
        <taxon>Eukaryota</taxon>
        <taxon>Fungi</taxon>
        <taxon>Dikarya</taxon>
        <taxon>Ascomycota</taxon>
        <taxon>Pezizomycotina</taxon>
        <taxon>Sordariomycetes</taxon>
        <taxon>Hypocreomycetidae</taxon>
        <taxon>Hypocreales</taxon>
        <taxon>Hypocreaceae</taxon>
        <taxon>Trichoderma</taxon>
    </lineage>
</organism>
<dbReference type="InterPro" id="IPR009311">
    <property type="entry name" value="IFI6/IFI27-like"/>
</dbReference>
<reference evidence="6 7" key="1">
    <citation type="submission" date="2018-06" db="EMBL/GenBank/DDBJ databases">
        <title>Genome analysis of cellulolytic fungus Trichoderma lentiforme CFAM-422.</title>
        <authorList>
            <person name="Steindorff A.S."/>
            <person name="Formighieri E.F."/>
            <person name="Midorikawa G.E.O."/>
            <person name="Tamietti M.S."/>
            <person name="Ramos E.Z."/>
            <person name="Silva A.S."/>
            <person name="Bon E.P.S."/>
            <person name="Mendes T.D."/>
            <person name="Damaso M.C.T."/>
            <person name="Favaro L.C.L."/>
        </authorList>
    </citation>
    <scope>NUCLEOTIDE SEQUENCE [LARGE SCALE GENOMIC DNA]</scope>
    <source>
        <strain evidence="6 7">CFAM-422</strain>
    </source>
</reference>
<dbReference type="Proteomes" id="UP000801864">
    <property type="component" value="Unassembled WGS sequence"/>
</dbReference>
<gene>
    <name evidence="6" type="ORF">CFAM422_002141</name>
</gene>
<keyword evidence="7" id="KW-1185">Reference proteome</keyword>
<dbReference type="Gene3D" id="6.10.110.10">
    <property type="match status" value="1"/>
</dbReference>
<comment type="caution">
    <text evidence="6">The sequence shown here is derived from an EMBL/GenBank/DDBJ whole genome shotgun (WGS) entry which is preliminary data.</text>
</comment>
<evidence type="ECO:0000313" key="7">
    <source>
        <dbReference type="Proteomes" id="UP000801864"/>
    </source>
</evidence>
<dbReference type="PANTHER" id="PTHR16932:SF18">
    <property type="entry name" value="INTERFERON, ALPHA-INDUCIBLE PROTEIN 27-LIKE 2"/>
    <property type="match status" value="1"/>
</dbReference>
<keyword evidence="5" id="KW-0472">Membrane</keyword>
<dbReference type="Pfam" id="PF06140">
    <property type="entry name" value="Ifi-6-16"/>
    <property type="match status" value="1"/>
</dbReference>